<name>A0ABS3FYL1_9CYAN</name>
<dbReference type="EMBL" id="JAFLQW010000656">
    <property type="protein sequence ID" value="MBO0352210.1"/>
    <property type="molecule type" value="Genomic_DNA"/>
</dbReference>
<dbReference type="Proteomes" id="UP000664844">
    <property type="component" value="Unassembled WGS sequence"/>
</dbReference>
<proteinExistence type="predicted"/>
<organism evidence="1 2">
    <name type="scientific">Phormidium pseudopriestleyi FRX01</name>
    <dbReference type="NCBI Taxonomy" id="1759528"/>
    <lineage>
        <taxon>Bacteria</taxon>
        <taxon>Bacillati</taxon>
        <taxon>Cyanobacteriota</taxon>
        <taxon>Cyanophyceae</taxon>
        <taxon>Oscillatoriophycideae</taxon>
        <taxon>Oscillatoriales</taxon>
        <taxon>Oscillatoriaceae</taxon>
        <taxon>Phormidium</taxon>
    </lineage>
</organism>
<sequence>MEASKQVDIWGADWYPLTQEVGYESLINIRPRQNNRSMDIQDPTIRERVAEIVKNLLGGL</sequence>
<accession>A0ABS3FYL1</accession>
<reference evidence="1 2" key="1">
    <citation type="submission" date="2021-03" db="EMBL/GenBank/DDBJ databases">
        <title>Metabolic Capacity of the Antarctic Cyanobacterium Phormidium pseudopriestleyi that Sustains Oxygenic Photosynthesis in the Presence of Hydrogen Sulfide.</title>
        <authorList>
            <person name="Lumian J.E."/>
            <person name="Jungblut A.D."/>
            <person name="Dillon M.L."/>
            <person name="Hawes I."/>
            <person name="Doran P.T."/>
            <person name="Mackey T.J."/>
            <person name="Dick G.J."/>
            <person name="Grettenberger C.L."/>
            <person name="Sumner D.Y."/>
        </authorList>
    </citation>
    <scope>NUCLEOTIDE SEQUENCE [LARGE SCALE GENOMIC DNA]</scope>
    <source>
        <strain evidence="1 2">FRX01</strain>
    </source>
</reference>
<evidence type="ECO:0000313" key="1">
    <source>
        <dbReference type="EMBL" id="MBO0352210.1"/>
    </source>
</evidence>
<dbReference type="Pfam" id="PF18924">
    <property type="entry name" value="DUF5674"/>
    <property type="match status" value="1"/>
</dbReference>
<dbReference type="RefSeq" id="WP_207090625.1">
    <property type="nucleotide sequence ID" value="NZ_JAFLQW010000656.1"/>
</dbReference>
<dbReference type="InterPro" id="IPR043731">
    <property type="entry name" value="DUF5674"/>
</dbReference>
<evidence type="ECO:0000313" key="2">
    <source>
        <dbReference type="Proteomes" id="UP000664844"/>
    </source>
</evidence>
<keyword evidence="2" id="KW-1185">Reference proteome</keyword>
<comment type="caution">
    <text evidence="1">The sequence shown here is derived from an EMBL/GenBank/DDBJ whole genome shotgun (WGS) entry which is preliminary data.</text>
</comment>
<protein>
    <submittedName>
        <fullName evidence="1">Uncharacterized protein</fullName>
    </submittedName>
</protein>
<gene>
    <name evidence="1" type="ORF">J0895_24630</name>
</gene>